<evidence type="ECO:0000256" key="1">
    <source>
        <dbReference type="SAM" id="MobiDB-lite"/>
    </source>
</evidence>
<sequence>MITSHQFKSAEQVIGRHDTQENGTGATITPLFNATEDDIKVADFQVAFLDAEPLSIDDILHKPDERNSMKKNLIFTIRIVGKSGGDNSSILKRRSTKPIVDELKLNCIPAAAERVRFQGGDQLTIARLRALQLIRSGQEDGYDGFLWGAWIPRHLYAKLVDTTGTLLTHWGKPNTGTRNPRSLWFHNARLDRLPITTTTLPPFRVCRDLIFIALCARVLHCLLLVSGFKSLEEYATNVTSWDALVVRATQLYEAYTNTDSAEDLRWKRKMEQDAAAAASAAAPSSEKMKPTQGDMVYENGILFFRDALISREFTDAIKAGDSARVVLVLKMWALSFRGKGCTKYAHEMLHLIHNLEKNGRSQQLAFNPTGKVESLDEHKVYEIQLRRILDDDDEQVQYSIQVGLHDSFRRLQARRRTKTVLEMMKEHLGTPSTEPPAPAAPMTPNIEPIRTPSSVVTPLAIMPTQAPENFAYDGSDDGEMDVDNDYDFPEIADVAFDMDLVLVDHIKDVDDVSDVTLAVIPEGGSDVDDE</sequence>
<evidence type="ECO:0000313" key="3">
    <source>
        <dbReference type="EMBL" id="KJA21891.1"/>
    </source>
</evidence>
<dbReference type="STRING" id="945553.A0A0D2NZI1"/>
<reference evidence="4" key="1">
    <citation type="submission" date="2014-04" db="EMBL/GenBank/DDBJ databases">
        <title>Evolutionary Origins and Diversification of the Mycorrhizal Mutualists.</title>
        <authorList>
            <consortium name="DOE Joint Genome Institute"/>
            <consortium name="Mycorrhizal Genomics Consortium"/>
            <person name="Kohler A."/>
            <person name="Kuo A."/>
            <person name="Nagy L.G."/>
            <person name="Floudas D."/>
            <person name="Copeland A."/>
            <person name="Barry K.W."/>
            <person name="Cichocki N."/>
            <person name="Veneault-Fourrey C."/>
            <person name="LaButti K."/>
            <person name="Lindquist E.A."/>
            <person name="Lipzen A."/>
            <person name="Lundell T."/>
            <person name="Morin E."/>
            <person name="Murat C."/>
            <person name="Riley R."/>
            <person name="Ohm R."/>
            <person name="Sun H."/>
            <person name="Tunlid A."/>
            <person name="Henrissat B."/>
            <person name="Grigoriev I.V."/>
            <person name="Hibbett D.S."/>
            <person name="Martin F."/>
        </authorList>
    </citation>
    <scope>NUCLEOTIDE SEQUENCE [LARGE SCALE GENOMIC DNA]</scope>
    <source>
        <strain evidence="4">FD-334 SS-4</strain>
    </source>
</reference>
<keyword evidence="4" id="KW-1185">Reference proteome</keyword>
<accession>A0A0D2NZI1</accession>
<name>A0A0D2NZI1_HYPSF</name>
<protein>
    <recommendedName>
        <fullName evidence="2">DUF6589 domain-containing protein</fullName>
    </recommendedName>
</protein>
<dbReference type="Pfam" id="PF20231">
    <property type="entry name" value="DUF6589"/>
    <property type="match status" value="1"/>
</dbReference>
<gene>
    <name evidence="3" type="ORF">HYPSUDRAFT_55212</name>
</gene>
<feature type="domain" description="DUF6589" evidence="2">
    <location>
        <begin position="100"/>
        <end position="358"/>
    </location>
</feature>
<dbReference type="OrthoDB" id="2496395at2759"/>
<feature type="region of interest" description="Disordered" evidence="1">
    <location>
        <begin position="1"/>
        <end position="26"/>
    </location>
</feature>
<proteinExistence type="predicted"/>
<dbReference type="EMBL" id="KN817554">
    <property type="protein sequence ID" value="KJA21891.1"/>
    <property type="molecule type" value="Genomic_DNA"/>
</dbReference>
<organism evidence="3 4">
    <name type="scientific">Hypholoma sublateritium (strain FD-334 SS-4)</name>
    <dbReference type="NCBI Taxonomy" id="945553"/>
    <lineage>
        <taxon>Eukaryota</taxon>
        <taxon>Fungi</taxon>
        <taxon>Dikarya</taxon>
        <taxon>Basidiomycota</taxon>
        <taxon>Agaricomycotina</taxon>
        <taxon>Agaricomycetes</taxon>
        <taxon>Agaricomycetidae</taxon>
        <taxon>Agaricales</taxon>
        <taxon>Agaricineae</taxon>
        <taxon>Strophariaceae</taxon>
        <taxon>Hypholoma</taxon>
    </lineage>
</organism>
<dbReference type="InterPro" id="IPR046496">
    <property type="entry name" value="DUF6589"/>
</dbReference>
<dbReference type="Proteomes" id="UP000054270">
    <property type="component" value="Unassembled WGS sequence"/>
</dbReference>
<dbReference type="AlphaFoldDB" id="A0A0D2NZI1"/>
<evidence type="ECO:0000259" key="2">
    <source>
        <dbReference type="Pfam" id="PF20231"/>
    </source>
</evidence>
<evidence type="ECO:0000313" key="4">
    <source>
        <dbReference type="Proteomes" id="UP000054270"/>
    </source>
</evidence>